<evidence type="ECO:0000313" key="2">
    <source>
        <dbReference type="Proteomes" id="UP000728032"/>
    </source>
</evidence>
<proteinExistence type="predicted"/>
<dbReference type="OrthoDB" id="5870415at2759"/>
<dbReference type="EMBL" id="OC923538">
    <property type="protein sequence ID" value="CAD7654915.1"/>
    <property type="molecule type" value="Genomic_DNA"/>
</dbReference>
<name>A0A7R9M7K4_9ACAR</name>
<dbReference type="PANTHER" id="PTHR21525">
    <property type="entry name" value="MOTILE SPERM PROTEIN"/>
    <property type="match status" value="1"/>
</dbReference>
<sequence>MTISAGNDPGRIGIGRTNELYRLGLVFNNLAMADKPTAYQTPWSDYVCKTLEVGKGVAKGIHSYQAMVGYRYAIQFNTSRSCLVTIRDTITGTWVIRLDRAHATGATYNHININPKLTGLSDPHICLPPGMLTACQFGAKLARGYYEYRVDDMLFAVSIGFDMYRAGTAIYQDYGHGTTRNTLMTGAKIAGGWSGAPVGALIGAKIGSLLPGLGTIIGGLAGGIAGGVYGPEYTQGAVSAICDKLGHDIQTKPCTLCDQSFQAKVYSGEGALVSCPGGCKGTPNVTGSNQYLWVLQIAKAWEILGNKSYPK</sequence>
<dbReference type="PANTHER" id="PTHR21525:SF2">
    <property type="entry name" value="PROTEIN CBG12274"/>
    <property type="match status" value="1"/>
</dbReference>
<evidence type="ECO:0000313" key="1">
    <source>
        <dbReference type="EMBL" id="CAD7654915.1"/>
    </source>
</evidence>
<protein>
    <submittedName>
        <fullName evidence="1">Uncharacterized protein</fullName>
    </submittedName>
</protein>
<dbReference type="AlphaFoldDB" id="A0A7R9M7K4"/>
<dbReference type="EMBL" id="CAJPVJ010008713">
    <property type="protein sequence ID" value="CAG2172102.1"/>
    <property type="molecule type" value="Genomic_DNA"/>
</dbReference>
<dbReference type="Proteomes" id="UP000728032">
    <property type="component" value="Unassembled WGS sequence"/>
</dbReference>
<reference evidence="1" key="1">
    <citation type="submission" date="2020-11" db="EMBL/GenBank/DDBJ databases">
        <authorList>
            <person name="Tran Van P."/>
        </authorList>
    </citation>
    <scope>NUCLEOTIDE SEQUENCE</scope>
</reference>
<accession>A0A7R9M7K4</accession>
<gene>
    <name evidence="1" type="ORF">ONB1V03_LOCUS11560</name>
</gene>
<organism evidence="1">
    <name type="scientific">Oppiella nova</name>
    <dbReference type="NCBI Taxonomy" id="334625"/>
    <lineage>
        <taxon>Eukaryota</taxon>
        <taxon>Metazoa</taxon>
        <taxon>Ecdysozoa</taxon>
        <taxon>Arthropoda</taxon>
        <taxon>Chelicerata</taxon>
        <taxon>Arachnida</taxon>
        <taxon>Acari</taxon>
        <taxon>Acariformes</taxon>
        <taxon>Sarcoptiformes</taxon>
        <taxon>Oribatida</taxon>
        <taxon>Brachypylina</taxon>
        <taxon>Oppioidea</taxon>
        <taxon>Oppiidae</taxon>
        <taxon>Oppiella</taxon>
    </lineage>
</organism>
<keyword evidence="2" id="KW-1185">Reference proteome</keyword>